<dbReference type="RefSeq" id="WP_090073353.1">
    <property type="nucleotide sequence ID" value="NZ_FOVR01000007.1"/>
</dbReference>
<feature type="signal peptide" evidence="1">
    <location>
        <begin position="1"/>
        <end position="26"/>
    </location>
</feature>
<dbReference type="EMBL" id="FOVR01000007">
    <property type="protein sequence ID" value="SFO51544.1"/>
    <property type="molecule type" value="Genomic_DNA"/>
</dbReference>
<keyword evidence="3" id="KW-1185">Reference proteome</keyword>
<sequence>MHRPQRFSFGLLVFVGLFCLSFTANASSQHLAAFVNFVKTKNFTQANFYLRQGYLKQEDLDTSQIYFRIAVAHDESDVEVLPQVYHYLNALKTIDLNRQFLCKSSGSNKYEKPCYMVNLLARGQSVDKFQFYAERGLNLNAVFADAIPAPFLIINRLGTNYYSLANINQLTAMGMVFGDELYDPSLMQDSGLNRVVLPLDTGAVTSFHFMDMLTISLGNVDEQHQGVYNRFGMSELQLSRRDELMCSFISHSAQKFAPSFDYLRYLMDMRQSFRAENLRAQPDPHSRIYFRAFPNACVQLVSALARSHPHLETMVSEFAAKGDVETAQWLLTFQQQR</sequence>
<organism evidence="2 3">
    <name type="scientific">Cohaesibacter marisflavi</name>
    <dbReference type="NCBI Taxonomy" id="655353"/>
    <lineage>
        <taxon>Bacteria</taxon>
        <taxon>Pseudomonadati</taxon>
        <taxon>Pseudomonadota</taxon>
        <taxon>Alphaproteobacteria</taxon>
        <taxon>Hyphomicrobiales</taxon>
        <taxon>Cohaesibacteraceae</taxon>
    </lineage>
</organism>
<name>A0A1I5HT85_9HYPH</name>
<evidence type="ECO:0000256" key="1">
    <source>
        <dbReference type="SAM" id="SignalP"/>
    </source>
</evidence>
<accession>A0A1I5HT85</accession>
<dbReference type="AlphaFoldDB" id="A0A1I5HT85"/>
<protein>
    <submittedName>
        <fullName evidence="2">Uncharacterized protein</fullName>
    </submittedName>
</protein>
<dbReference type="OrthoDB" id="7825863at2"/>
<evidence type="ECO:0000313" key="3">
    <source>
        <dbReference type="Proteomes" id="UP000199236"/>
    </source>
</evidence>
<gene>
    <name evidence="2" type="ORF">SAMN04488056_107120</name>
</gene>
<proteinExistence type="predicted"/>
<dbReference type="Proteomes" id="UP000199236">
    <property type="component" value="Unassembled WGS sequence"/>
</dbReference>
<evidence type="ECO:0000313" key="2">
    <source>
        <dbReference type="EMBL" id="SFO51544.1"/>
    </source>
</evidence>
<dbReference type="STRING" id="655353.SAMN04488056_107120"/>
<feature type="chain" id="PRO_5011653415" evidence="1">
    <location>
        <begin position="27"/>
        <end position="337"/>
    </location>
</feature>
<reference evidence="2 3" key="1">
    <citation type="submission" date="2016-10" db="EMBL/GenBank/DDBJ databases">
        <authorList>
            <person name="de Groot N.N."/>
        </authorList>
    </citation>
    <scope>NUCLEOTIDE SEQUENCE [LARGE SCALE GENOMIC DNA]</scope>
    <source>
        <strain evidence="2 3">CGMCC 1.9157</strain>
    </source>
</reference>
<keyword evidence="1" id="KW-0732">Signal</keyword>